<proteinExistence type="predicted"/>
<dbReference type="EMBL" id="CP144749">
    <property type="protein sequence ID" value="WVZ77320.1"/>
    <property type="molecule type" value="Genomic_DNA"/>
</dbReference>
<feature type="region of interest" description="Disordered" evidence="1">
    <location>
        <begin position="77"/>
        <end position="102"/>
    </location>
</feature>
<evidence type="ECO:0000256" key="1">
    <source>
        <dbReference type="SAM" id="MobiDB-lite"/>
    </source>
</evidence>
<dbReference type="Proteomes" id="UP001341281">
    <property type="component" value="Chromosome 05"/>
</dbReference>
<evidence type="ECO:0000313" key="2">
    <source>
        <dbReference type="EMBL" id="WVZ77320.1"/>
    </source>
</evidence>
<accession>A0AAQ3WXA5</accession>
<gene>
    <name evidence="2" type="ORF">U9M48_025201</name>
</gene>
<sequence length="102" mass="10811">MEGPDVADDDAFAEEPGRRDRFGQWVRGHLAALCWWPATVADWRWVVSPLRPPPPPRRHGCAAREGAARGAECVRDGEGADGGVGVRDGTTAAVEQGGSCSS</sequence>
<keyword evidence="3" id="KW-1185">Reference proteome</keyword>
<name>A0AAQ3WXA5_PASNO</name>
<protein>
    <submittedName>
        <fullName evidence="2">Uncharacterized protein</fullName>
    </submittedName>
</protein>
<evidence type="ECO:0000313" key="3">
    <source>
        <dbReference type="Proteomes" id="UP001341281"/>
    </source>
</evidence>
<reference evidence="2 3" key="1">
    <citation type="submission" date="2024-02" db="EMBL/GenBank/DDBJ databases">
        <title>High-quality chromosome-scale genome assembly of Pensacola bahiagrass (Paspalum notatum Flugge var. saurae).</title>
        <authorList>
            <person name="Vega J.M."/>
            <person name="Podio M."/>
            <person name="Orjuela J."/>
            <person name="Siena L.A."/>
            <person name="Pessino S.C."/>
            <person name="Combes M.C."/>
            <person name="Mariac C."/>
            <person name="Albertini E."/>
            <person name="Pupilli F."/>
            <person name="Ortiz J.P.A."/>
            <person name="Leblanc O."/>
        </authorList>
    </citation>
    <scope>NUCLEOTIDE SEQUENCE [LARGE SCALE GENOMIC DNA]</scope>
    <source>
        <strain evidence="2">R1</strain>
        <tissue evidence="2">Leaf</tissue>
    </source>
</reference>
<dbReference type="AlphaFoldDB" id="A0AAQ3WXA5"/>
<organism evidence="2 3">
    <name type="scientific">Paspalum notatum var. saurae</name>
    <dbReference type="NCBI Taxonomy" id="547442"/>
    <lineage>
        <taxon>Eukaryota</taxon>
        <taxon>Viridiplantae</taxon>
        <taxon>Streptophyta</taxon>
        <taxon>Embryophyta</taxon>
        <taxon>Tracheophyta</taxon>
        <taxon>Spermatophyta</taxon>
        <taxon>Magnoliopsida</taxon>
        <taxon>Liliopsida</taxon>
        <taxon>Poales</taxon>
        <taxon>Poaceae</taxon>
        <taxon>PACMAD clade</taxon>
        <taxon>Panicoideae</taxon>
        <taxon>Andropogonodae</taxon>
        <taxon>Paspaleae</taxon>
        <taxon>Paspalinae</taxon>
        <taxon>Paspalum</taxon>
    </lineage>
</organism>